<dbReference type="GO" id="GO:0016887">
    <property type="term" value="F:ATP hydrolysis activity"/>
    <property type="evidence" value="ECO:0007669"/>
    <property type="project" value="InterPro"/>
</dbReference>
<dbReference type="PATRIC" id="fig|859350.6.peg.1926"/>
<dbReference type="SUPFAM" id="SSF52540">
    <property type="entry name" value="P-loop containing nucleoside triphosphate hydrolases"/>
    <property type="match status" value="1"/>
</dbReference>
<dbReference type="RefSeq" id="WP_008301615.1">
    <property type="nucleotide sequence ID" value="NZ_AEXL02000161.1"/>
</dbReference>
<dbReference type="GO" id="GO:0000731">
    <property type="term" value="P:DNA synthesis involved in DNA repair"/>
    <property type="evidence" value="ECO:0007669"/>
    <property type="project" value="TreeGrafter"/>
</dbReference>
<dbReference type="OrthoDB" id="25344at2157"/>
<proteinExistence type="predicted"/>
<dbReference type="PANTHER" id="PTHR32182:SF0">
    <property type="entry name" value="DNA REPLICATION AND REPAIR PROTEIN RECF"/>
    <property type="match status" value="1"/>
</dbReference>
<dbReference type="Pfam" id="PF13476">
    <property type="entry name" value="AAA_23"/>
    <property type="match status" value="1"/>
</dbReference>
<evidence type="ECO:0000313" key="3">
    <source>
        <dbReference type="Proteomes" id="UP000003423"/>
    </source>
</evidence>
<evidence type="ECO:0000313" key="2">
    <source>
        <dbReference type="EMBL" id="EIJ65019.1"/>
    </source>
</evidence>
<name>I3CZX6_9ARCH</name>
<evidence type="ECO:0000259" key="1">
    <source>
        <dbReference type="Pfam" id="PF13476"/>
    </source>
</evidence>
<reference evidence="2 3" key="1">
    <citation type="journal article" date="2012" name="J. Bacteriol.">
        <title>Genome sequence of "Candidatus Nitrosopumilus salaria" BD31, an ammonia-oxidizing archaeon from the San Francisco Bay estuary.</title>
        <authorList>
            <person name="Mosier A.C."/>
            <person name="Allen E.E."/>
            <person name="Kim M."/>
            <person name="Ferriera S."/>
            <person name="Francis C.A."/>
        </authorList>
    </citation>
    <scope>NUCLEOTIDE SEQUENCE [LARGE SCALE GENOMIC DNA]</scope>
    <source>
        <strain evidence="2 3">BD31</strain>
    </source>
</reference>
<dbReference type="Gene3D" id="3.40.50.300">
    <property type="entry name" value="P-loop containing nucleotide triphosphate hydrolases"/>
    <property type="match status" value="1"/>
</dbReference>
<sequence length="69" mass="7911">MSEKIKIISIKLENYRQYMGVQTVDFPSRDDGFAAIIGENGAGKSNLLNSINWCFYKKEPHTKKMKDIV</sequence>
<protein>
    <recommendedName>
        <fullName evidence="1">Rad50/SbcC-type AAA domain-containing protein</fullName>
    </recommendedName>
</protein>
<feature type="domain" description="Rad50/SbcC-type AAA" evidence="1">
    <location>
        <begin position="9"/>
        <end position="64"/>
    </location>
</feature>
<dbReference type="EMBL" id="AEXL02000161">
    <property type="protein sequence ID" value="EIJ65019.1"/>
    <property type="molecule type" value="Genomic_DNA"/>
</dbReference>
<organism evidence="2 3">
    <name type="scientific">Candidatus Nitrosopumilus salarius BD31</name>
    <dbReference type="NCBI Taxonomy" id="859350"/>
    <lineage>
        <taxon>Archaea</taxon>
        <taxon>Nitrososphaerota</taxon>
        <taxon>Nitrososphaeria</taxon>
        <taxon>Nitrosopumilales</taxon>
        <taxon>Nitrosopumilaceae</taxon>
        <taxon>Nitrosopumilus</taxon>
    </lineage>
</organism>
<dbReference type="InterPro" id="IPR038729">
    <property type="entry name" value="Rad50/SbcC_AAA"/>
</dbReference>
<comment type="caution">
    <text evidence="2">The sequence shown here is derived from an EMBL/GenBank/DDBJ whole genome shotgun (WGS) entry which is preliminary data.</text>
</comment>
<dbReference type="Proteomes" id="UP000003423">
    <property type="component" value="Unassembled WGS sequence"/>
</dbReference>
<accession>I3CZX6</accession>
<dbReference type="InterPro" id="IPR027417">
    <property type="entry name" value="P-loop_NTPase"/>
</dbReference>
<dbReference type="GO" id="GO:0006302">
    <property type="term" value="P:double-strand break repair"/>
    <property type="evidence" value="ECO:0007669"/>
    <property type="project" value="InterPro"/>
</dbReference>
<dbReference type="PANTHER" id="PTHR32182">
    <property type="entry name" value="DNA REPLICATION AND REPAIR PROTEIN RECF"/>
    <property type="match status" value="1"/>
</dbReference>
<keyword evidence="3" id="KW-1185">Reference proteome</keyword>
<gene>
    <name evidence="2" type="ORF">BD31_I0789</name>
</gene>
<dbReference type="AlphaFoldDB" id="I3CZX6"/>